<reference evidence="2" key="1">
    <citation type="journal article" date="2019" name="Int. J. Syst. Evol. Microbiol.">
        <title>The Global Catalogue of Microorganisms (GCM) 10K type strain sequencing project: providing services to taxonomists for standard genome sequencing and annotation.</title>
        <authorList>
            <consortium name="The Broad Institute Genomics Platform"/>
            <consortium name="The Broad Institute Genome Sequencing Center for Infectious Disease"/>
            <person name="Wu L."/>
            <person name="Ma J."/>
        </authorList>
    </citation>
    <scope>NUCLEOTIDE SEQUENCE [LARGE SCALE GENOMIC DNA]</scope>
    <source>
        <strain evidence="2">JCM 18298</strain>
    </source>
</reference>
<protein>
    <submittedName>
        <fullName evidence="1">HAD domain-containing protein</fullName>
    </submittedName>
</protein>
<comment type="caution">
    <text evidence="1">The sequence shown here is derived from an EMBL/GenBank/DDBJ whole genome shotgun (WGS) entry which is preliminary data.</text>
</comment>
<gene>
    <name evidence="1" type="ORF">GCM10023318_17210</name>
</gene>
<sequence length="178" mass="19883">MARTKPQNVCVRAGSKPPLLFLDVDGTLLPRPAAAPSVEEIDWSAWQQPTNPALSGLTRVLGDRLLGLGCELMWATGWGDDANRVIAPILGLPQLPVARLPEYPGGDYYDDELHWKTRTLVSLAEGRRFIWIDDEIRQQDMAWVRGNHCGRALLHRVDGFRGLLDTDFAVLTEWLLAT</sequence>
<dbReference type="Proteomes" id="UP001500603">
    <property type="component" value="Unassembled WGS sequence"/>
</dbReference>
<organism evidence="1 2">
    <name type="scientific">Nocardia callitridis</name>
    <dbReference type="NCBI Taxonomy" id="648753"/>
    <lineage>
        <taxon>Bacteria</taxon>
        <taxon>Bacillati</taxon>
        <taxon>Actinomycetota</taxon>
        <taxon>Actinomycetes</taxon>
        <taxon>Mycobacteriales</taxon>
        <taxon>Nocardiaceae</taxon>
        <taxon>Nocardia</taxon>
    </lineage>
</organism>
<name>A0ABP9K0M8_9NOCA</name>
<accession>A0ABP9K0M8</accession>
<proteinExistence type="predicted"/>
<keyword evidence="2" id="KW-1185">Reference proteome</keyword>
<dbReference type="EMBL" id="BAABJM010000001">
    <property type="protein sequence ID" value="GAA5048869.1"/>
    <property type="molecule type" value="Genomic_DNA"/>
</dbReference>
<evidence type="ECO:0000313" key="1">
    <source>
        <dbReference type="EMBL" id="GAA5048869.1"/>
    </source>
</evidence>
<evidence type="ECO:0000313" key="2">
    <source>
        <dbReference type="Proteomes" id="UP001500603"/>
    </source>
</evidence>